<gene>
    <name evidence="2" type="ORF">BDV40DRAFT_257800</name>
</gene>
<dbReference type="AlphaFoldDB" id="A0A5N6V3K0"/>
<evidence type="ECO:0000256" key="1">
    <source>
        <dbReference type="SAM" id="Phobius"/>
    </source>
</evidence>
<dbReference type="Proteomes" id="UP000326950">
    <property type="component" value="Unassembled WGS sequence"/>
</dbReference>
<name>A0A5N6V3K0_ASPTM</name>
<accession>A0A5N6V3K0</accession>
<dbReference type="EMBL" id="ML738599">
    <property type="protein sequence ID" value="KAE8165556.1"/>
    <property type="molecule type" value="Genomic_DNA"/>
</dbReference>
<reference evidence="2 3" key="1">
    <citation type="submission" date="2019-04" db="EMBL/GenBank/DDBJ databases">
        <title>Friends and foes A comparative genomics study of 23 Aspergillus species from section Flavi.</title>
        <authorList>
            <consortium name="DOE Joint Genome Institute"/>
            <person name="Kjaerbolling I."/>
            <person name="Vesth T."/>
            <person name="Frisvad J.C."/>
            <person name="Nybo J.L."/>
            <person name="Theobald S."/>
            <person name="Kildgaard S."/>
            <person name="Isbrandt T."/>
            <person name="Kuo A."/>
            <person name="Sato A."/>
            <person name="Lyhne E.K."/>
            <person name="Kogle M.E."/>
            <person name="Wiebenga A."/>
            <person name="Kun R.S."/>
            <person name="Lubbers R.J."/>
            <person name="Makela M.R."/>
            <person name="Barry K."/>
            <person name="Chovatia M."/>
            <person name="Clum A."/>
            <person name="Daum C."/>
            <person name="Haridas S."/>
            <person name="He G."/>
            <person name="LaButti K."/>
            <person name="Lipzen A."/>
            <person name="Mondo S."/>
            <person name="Riley R."/>
            <person name="Salamov A."/>
            <person name="Simmons B.A."/>
            <person name="Magnuson J.K."/>
            <person name="Henrissat B."/>
            <person name="Mortensen U.H."/>
            <person name="Larsen T.O."/>
            <person name="Devries R.P."/>
            <person name="Grigoriev I.V."/>
            <person name="Machida M."/>
            <person name="Baker S.E."/>
            <person name="Andersen M.R."/>
        </authorList>
    </citation>
    <scope>NUCLEOTIDE SEQUENCE [LARGE SCALE GENOMIC DNA]</scope>
    <source>
        <strain evidence="2 3">CBS 117626</strain>
    </source>
</reference>
<proteinExistence type="predicted"/>
<keyword evidence="1" id="KW-0812">Transmembrane</keyword>
<evidence type="ECO:0000313" key="2">
    <source>
        <dbReference type="EMBL" id="KAE8165556.1"/>
    </source>
</evidence>
<keyword evidence="3" id="KW-1185">Reference proteome</keyword>
<keyword evidence="1" id="KW-0472">Membrane</keyword>
<protein>
    <submittedName>
        <fullName evidence="2">Uncharacterized protein</fullName>
    </submittedName>
</protein>
<evidence type="ECO:0000313" key="3">
    <source>
        <dbReference type="Proteomes" id="UP000326950"/>
    </source>
</evidence>
<feature type="transmembrane region" description="Helical" evidence="1">
    <location>
        <begin position="42"/>
        <end position="59"/>
    </location>
</feature>
<organism evidence="2 3">
    <name type="scientific">Aspergillus tamarii</name>
    <dbReference type="NCBI Taxonomy" id="41984"/>
    <lineage>
        <taxon>Eukaryota</taxon>
        <taxon>Fungi</taxon>
        <taxon>Dikarya</taxon>
        <taxon>Ascomycota</taxon>
        <taxon>Pezizomycotina</taxon>
        <taxon>Eurotiomycetes</taxon>
        <taxon>Eurotiomycetidae</taxon>
        <taxon>Eurotiales</taxon>
        <taxon>Aspergillaceae</taxon>
        <taxon>Aspergillus</taxon>
        <taxon>Aspergillus subgen. Circumdati</taxon>
    </lineage>
</organism>
<sequence>MYPRLLLRQIFLLPSCFNTSYIPIFKLLTYYCKYTCFRNTEIHPMMVLILSGGLTVVIINH</sequence>
<keyword evidence="1" id="KW-1133">Transmembrane helix</keyword>